<comment type="similarity">
    <text evidence="2">Belongs to the binding-protein-dependent transport system permease family. FecCD subfamily.</text>
</comment>
<dbReference type="GO" id="GO:0022857">
    <property type="term" value="F:transmembrane transporter activity"/>
    <property type="evidence" value="ECO:0007669"/>
    <property type="project" value="InterPro"/>
</dbReference>
<keyword evidence="11" id="KW-1185">Reference proteome</keyword>
<evidence type="ECO:0000256" key="3">
    <source>
        <dbReference type="ARBA" id="ARBA00022448"/>
    </source>
</evidence>
<name>A0A7W6KKF5_9HYPH</name>
<evidence type="ECO:0000256" key="9">
    <source>
        <dbReference type="SAM" id="SignalP"/>
    </source>
</evidence>
<keyword evidence="7 8" id="KW-0472">Membrane</keyword>
<keyword evidence="9" id="KW-0732">Signal</keyword>
<sequence>MIRILSAALLALLLTVASLMTGATALDLTAFFGGGDAREAVLVLLASRLPRTLALVLAGGGLAIAGTIMQMLAQNRFVEPSTAGTAESAALGMLAAVLFFPGIPVIGKMVLAAGFAMAGTALFLRLVRQIPARSVLMVPLTGIMLGGVISAVTSFIAYRYDLMQSLGAWTNGDFSMVLRGRYELLWISFGLGVLAYVTAAKFTLAGLGEAVAVSSGLNYRRAMLTGLSIVSLISASVVVTVGSIPFVGLIVPNVVSLVMGDNMRRTLPWIAYSGAMLVLACDVAGRLIIAPYEIPVGTMMGVFGSAIFLYLLLRQEAHAR</sequence>
<dbReference type="GO" id="GO:0033214">
    <property type="term" value="P:siderophore-iron import into cell"/>
    <property type="evidence" value="ECO:0007669"/>
    <property type="project" value="TreeGrafter"/>
</dbReference>
<evidence type="ECO:0000313" key="11">
    <source>
        <dbReference type="Proteomes" id="UP000530571"/>
    </source>
</evidence>
<evidence type="ECO:0000256" key="4">
    <source>
        <dbReference type="ARBA" id="ARBA00022475"/>
    </source>
</evidence>
<evidence type="ECO:0000256" key="1">
    <source>
        <dbReference type="ARBA" id="ARBA00004651"/>
    </source>
</evidence>
<dbReference type="Proteomes" id="UP000530571">
    <property type="component" value="Unassembled WGS sequence"/>
</dbReference>
<evidence type="ECO:0000256" key="2">
    <source>
        <dbReference type="ARBA" id="ARBA00007935"/>
    </source>
</evidence>
<dbReference type="Pfam" id="PF01032">
    <property type="entry name" value="FecCD"/>
    <property type="match status" value="1"/>
</dbReference>
<feature type="transmembrane region" description="Helical" evidence="8">
    <location>
        <begin position="224"/>
        <end position="249"/>
    </location>
</feature>
<keyword evidence="4" id="KW-1003">Cell membrane</keyword>
<accession>A0A7W6KKF5</accession>
<keyword evidence="6 8" id="KW-1133">Transmembrane helix</keyword>
<dbReference type="PANTHER" id="PTHR30472:SF27">
    <property type="entry name" value="PETROBACTIN IMPORT SYSTEM PERMEASE PROTEIN YCLN"/>
    <property type="match status" value="1"/>
</dbReference>
<organism evidence="10 11">
    <name type="scientific">Martelella radicis</name>
    <dbReference type="NCBI Taxonomy" id="1397476"/>
    <lineage>
        <taxon>Bacteria</taxon>
        <taxon>Pseudomonadati</taxon>
        <taxon>Pseudomonadota</taxon>
        <taxon>Alphaproteobacteria</taxon>
        <taxon>Hyphomicrobiales</taxon>
        <taxon>Aurantimonadaceae</taxon>
        <taxon>Martelella</taxon>
    </lineage>
</organism>
<dbReference type="EMBL" id="JACIDZ010000009">
    <property type="protein sequence ID" value="MBB4122973.1"/>
    <property type="molecule type" value="Genomic_DNA"/>
</dbReference>
<feature type="transmembrane region" description="Helical" evidence="8">
    <location>
        <begin position="184"/>
        <end position="204"/>
    </location>
</feature>
<dbReference type="PANTHER" id="PTHR30472">
    <property type="entry name" value="FERRIC ENTEROBACTIN TRANSPORT SYSTEM PERMEASE PROTEIN"/>
    <property type="match status" value="1"/>
</dbReference>
<dbReference type="RefSeq" id="WP_183487459.1">
    <property type="nucleotide sequence ID" value="NZ_JACIDZ010000009.1"/>
</dbReference>
<comment type="subcellular location">
    <subcellularLocation>
        <location evidence="1">Cell membrane</location>
        <topology evidence="1">Multi-pass membrane protein</topology>
    </subcellularLocation>
</comment>
<reference evidence="10 11" key="1">
    <citation type="submission" date="2020-08" db="EMBL/GenBank/DDBJ databases">
        <title>Genomic Encyclopedia of Type Strains, Phase IV (KMG-IV): sequencing the most valuable type-strain genomes for metagenomic binning, comparative biology and taxonomic classification.</title>
        <authorList>
            <person name="Goeker M."/>
        </authorList>
    </citation>
    <scope>NUCLEOTIDE SEQUENCE [LARGE SCALE GENOMIC DNA]</scope>
    <source>
        <strain evidence="10 11">DSM 28101</strain>
    </source>
</reference>
<comment type="caution">
    <text evidence="10">The sequence shown here is derived from an EMBL/GenBank/DDBJ whole genome shotgun (WGS) entry which is preliminary data.</text>
</comment>
<dbReference type="Gene3D" id="1.10.3470.10">
    <property type="entry name" value="ABC transporter involved in vitamin B12 uptake, BtuC"/>
    <property type="match status" value="1"/>
</dbReference>
<dbReference type="InterPro" id="IPR000522">
    <property type="entry name" value="ABC_transptr_permease_BtuC"/>
</dbReference>
<feature type="transmembrane region" description="Helical" evidence="8">
    <location>
        <begin position="49"/>
        <end position="72"/>
    </location>
</feature>
<keyword evidence="3" id="KW-0813">Transport</keyword>
<protein>
    <submittedName>
        <fullName evidence="10">Iron complex transport system permease protein</fullName>
    </submittedName>
</protein>
<dbReference type="InterPro" id="IPR037294">
    <property type="entry name" value="ABC_BtuC-like"/>
</dbReference>
<feature type="signal peptide" evidence="9">
    <location>
        <begin position="1"/>
        <end position="25"/>
    </location>
</feature>
<dbReference type="GO" id="GO:0005886">
    <property type="term" value="C:plasma membrane"/>
    <property type="evidence" value="ECO:0007669"/>
    <property type="project" value="UniProtKB-SubCell"/>
</dbReference>
<keyword evidence="5 8" id="KW-0812">Transmembrane</keyword>
<evidence type="ECO:0000256" key="7">
    <source>
        <dbReference type="ARBA" id="ARBA00023136"/>
    </source>
</evidence>
<evidence type="ECO:0000256" key="5">
    <source>
        <dbReference type="ARBA" id="ARBA00022692"/>
    </source>
</evidence>
<feature type="transmembrane region" description="Helical" evidence="8">
    <location>
        <begin position="134"/>
        <end position="158"/>
    </location>
</feature>
<dbReference type="SUPFAM" id="SSF81345">
    <property type="entry name" value="ABC transporter involved in vitamin B12 uptake, BtuC"/>
    <property type="match status" value="1"/>
</dbReference>
<evidence type="ECO:0000256" key="6">
    <source>
        <dbReference type="ARBA" id="ARBA00022989"/>
    </source>
</evidence>
<feature type="transmembrane region" description="Helical" evidence="8">
    <location>
        <begin position="296"/>
        <end position="313"/>
    </location>
</feature>
<proteinExistence type="inferred from homology"/>
<gene>
    <name evidence="10" type="ORF">GGR30_002908</name>
</gene>
<feature type="transmembrane region" description="Helical" evidence="8">
    <location>
        <begin position="269"/>
        <end position="289"/>
    </location>
</feature>
<evidence type="ECO:0000313" key="10">
    <source>
        <dbReference type="EMBL" id="MBB4122973.1"/>
    </source>
</evidence>
<dbReference type="CDD" id="cd06550">
    <property type="entry name" value="TM_ABC_iron-siderophores_like"/>
    <property type="match status" value="1"/>
</dbReference>
<evidence type="ECO:0000256" key="8">
    <source>
        <dbReference type="SAM" id="Phobius"/>
    </source>
</evidence>
<dbReference type="AlphaFoldDB" id="A0A7W6KKF5"/>
<feature type="chain" id="PRO_5031428510" evidence="9">
    <location>
        <begin position="26"/>
        <end position="320"/>
    </location>
</feature>